<keyword evidence="2" id="KW-1185">Reference proteome</keyword>
<proteinExistence type="predicted"/>
<evidence type="ECO:0000313" key="2">
    <source>
        <dbReference type="Proteomes" id="UP001485043"/>
    </source>
</evidence>
<name>A0AAW1T384_9CHLO</name>
<comment type="caution">
    <text evidence="1">The sequence shown here is derived from an EMBL/GenBank/DDBJ whole genome shotgun (WGS) entry which is preliminary data.</text>
</comment>
<protein>
    <submittedName>
        <fullName evidence="1">Uncharacterized protein</fullName>
    </submittedName>
</protein>
<dbReference type="AlphaFoldDB" id="A0AAW1T384"/>
<dbReference type="EMBL" id="JALJOV010000375">
    <property type="protein sequence ID" value="KAK9864251.1"/>
    <property type="molecule type" value="Genomic_DNA"/>
</dbReference>
<reference evidence="1 2" key="1">
    <citation type="journal article" date="2024" name="Nat. Commun.">
        <title>Phylogenomics reveals the evolutionary origins of lichenization in chlorophyte algae.</title>
        <authorList>
            <person name="Puginier C."/>
            <person name="Libourel C."/>
            <person name="Otte J."/>
            <person name="Skaloud P."/>
            <person name="Haon M."/>
            <person name="Grisel S."/>
            <person name="Petersen M."/>
            <person name="Berrin J.G."/>
            <person name="Delaux P.M."/>
            <person name="Dal Grande F."/>
            <person name="Keller J."/>
        </authorList>
    </citation>
    <scope>NUCLEOTIDE SEQUENCE [LARGE SCALE GENOMIC DNA]</scope>
    <source>
        <strain evidence="1 2">SAG 2523</strain>
    </source>
</reference>
<evidence type="ECO:0000313" key="1">
    <source>
        <dbReference type="EMBL" id="KAK9864251.1"/>
    </source>
</evidence>
<sequence length="202" mass="21237">MLPKASAGAKASVEANLTVPKHQGSLPAGCCGNSFTLYKTTRRRLAPTLPRPPESTCCTGSASAVLATLQPGIYTATKGPETVVVDMEWLGRMEQRLEHQDEMLQAMRMHWLPAILQAAPGHAALPAVSQGISTAGKTAIVLSEAEQRGTATSQAFMQTVPGSGPGCALPGQIQQILDHLDGLRLLPQASALMMQGIEDVIS</sequence>
<organism evidence="1 2">
    <name type="scientific">Apatococcus fuscideae</name>
    <dbReference type="NCBI Taxonomy" id="2026836"/>
    <lineage>
        <taxon>Eukaryota</taxon>
        <taxon>Viridiplantae</taxon>
        <taxon>Chlorophyta</taxon>
        <taxon>core chlorophytes</taxon>
        <taxon>Trebouxiophyceae</taxon>
        <taxon>Chlorellales</taxon>
        <taxon>Chlorellaceae</taxon>
        <taxon>Apatococcus</taxon>
    </lineage>
</organism>
<dbReference type="Proteomes" id="UP001485043">
    <property type="component" value="Unassembled WGS sequence"/>
</dbReference>
<accession>A0AAW1T384</accession>
<gene>
    <name evidence="1" type="ORF">WJX84_006062</name>
</gene>